<dbReference type="InterPro" id="IPR046203">
    <property type="entry name" value="DUF6236"/>
</dbReference>
<organism evidence="1 2">
    <name type="scientific">Shewanella chilikensis</name>
    <dbReference type="NCBI Taxonomy" id="558541"/>
    <lineage>
        <taxon>Bacteria</taxon>
        <taxon>Pseudomonadati</taxon>
        <taxon>Pseudomonadota</taxon>
        <taxon>Gammaproteobacteria</taxon>
        <taxon>Alteromonadales</taxon>
        <taxon>Shewanellaceae</taxon>
        <taxon>Shewanella</taxon>
    </lineage>
</organism>
<dbReference type="RefSeq" id="WP_101053396.1">
    <property type="nucleotide sequence ID" value="NZ_BMXX01000010.1"/>
</dbReference>
<comment type="caution">
    <text evidence="1">The sequence shown here is derived from an EMBL/GenBank/DDBJ whole genome shotgun (WGS) entry which is preliminary data.</text>
</comment>
<keyword evidence="2" id="KW-1185">Reference proteome</keyword>
<gene>
    <name evidence="1" type="ORF">C8J23_10846</name>
</gene>
<name>A0ABX5PQA8_9GAMM</name>
<dbReference type="Pfam" id="PF19749">
    <property type="entry name" value="DUF6236"/>
    <property type="match status" value="1"/>
</dbReference>
<sequence length="277" mass="31083">MKKGLLITQDITAGNSGFSLNQPLSPQKLRQYALFWDEIACPQSNIFHFGMGPDYEYLIEAGIAKYETVNFSGSIRGDAKYWIELQEAAFQKLTMRDESKWSLASEVKSLGMSSPSQHAHSTLCLHLVDSIQVFTGDVPLAEILEFKQRRHDELIEFRDSIDELVEQTIFTADTSEAIKRQIRKVERDLNEVNRVMSESRYPTLKTCATNVLTADGVLGLVAPALLAMELPLESNVKTALAIGSGIAFSLYKGRHTNVLPRNLKQYAYVAHARKELI</sequence>
<evidence type="ECO:0000313" key="1">
    <source>
        <dbReference type="EMBL" id="PYE59382.1"/>
    </source>
</evidence>
<proteinExistence type="predicted"/>
<dbReference type="Proteomes" id="UP000247584">
    <property type="component" value="Unassembled WGS sequence"/>
</dbReference>
<evidence type="ECO:0008006" key="3">
    <source>
        <dbReference type="Google" id="ProtNLM"/>
    </source>
</evidence>
<evidence type="ECO:0000313" key="2">
    <source>
        <dbReference type="Proteomes" id="UP000247584"/>
    </source>
</evidence>
<dbReference type="EMBL" id="QJSY01000008">
    <property type="protein sequence ID" value="PYE59382.1"/>
    <property type="molecule type" value="Genomic_DNA"/>
</dbReference>
<protein>
    <recommendedName>
        <fullName evidence="3">DUF3422 family protein</fullName>
    </recommendedName>
</protein>
<reference evidence="1 2" key="1">
    <citation type="submission" date="2018-06" db="EMBL/GenBank/DDBJ databases">
        <title>Genomic Encyclopedia of Type Strains, Phase III (KMG-III): the genomes of soil and plant-associated and newly described type strains.</title>
        <authorList>
            <person name="Whitman W."/>
        </authorList>
    </citation>
    <scope>NUCLEOTIDE SEQUENCE [LARGE SCALE GENOMIC DNA]</scope>
    <source>
        <strain evidence="1 2">JC5</strain>
    </source>
</reference>
<accession>A0ABX5PQA8</accession>